<evidence type="ECO:0000313" key="1">
    <source>
        <dbReference type="EMBL" id="MCC3804055.1"/>
    </source>
</evidence>
<dbReference type="AlphaFoldDB" id="A0A9Q3UC10"/>
<accession>A0A9Q3UC10</accession>
<name>A0A9Q3UC10_VIBPH</name>
<proteinExistence type="predicted"/>
<sequence length="71" mass="8218">MDLDSMPIESLRLLLEQELRQAEGLLEHFGFCPQFVGQLENVLNIYDALSKRDKKTSLTFAPRIKILKNQI</sequence>
<protein>
    <submittedName>
        <fullName evidence="1">Uncharacterized protein</fullName>
    </submittedName>
</protein>
<organism evidence="1 2">
    <name type="scientific">Vibrio parahaemolyticus</name>
    <dbReference type="NCBI Taxonomy" id="670"/>
    <lineage>
        <taxon>Bacteria</taxon>
        <taxon>Pseudomonadati</taxon>
        <taxon>Pseudomonadota</taxon>
        <taxon>Gammaproteobacteria</taxon>
        <taxon>Vibrionales</taxon>
        <taxon>Vibrionaceae</taxon>
        <taxon>Vibrio</taxon>
    </lineage>
</organism>
<gene>
    <name evidence="1" type="ORF">IB292_03280</name>
</gene>
<dbReference type="RefSeq" id="WP_228085726.1">
    <property type="nucleotide sequence ID" value="NZ_JACVHL010000002.1"/>
</dbReference>
<dbReference type="Proteomes" id="UP000726777">
    <property type="component" value="Unassembled WGS sequence"/>
</dbReference>
<comment type="caution">
    <text evidence="1">The sequence shown here is derived from an EMBL/GenBank/DDBJ whole genome shotgun (WGS) entry which is preliminary data.</text>
</comment>
<dbReference type="EMBL" id="JACVHL010000002">
    <property type="protein sequence ID" value="MCC3804055.1"/>
    <property type="molecule type" value="Genomic_DNA"/>
</dbReference>
<reference evidence="1" key="1">
    <citation type="submission" date="2020-09" db="EMBL/GenBank/DDBJ databases">
        <title>Genome sequence of Vibrio parahaemolyticus isolates.</title>
        <authorList>
            <person name="Hammerl J.A."/>
            <person name="Strauch E."/>
        </authorList>
    </citation>
    <scope>NUCLEOTIDE SEQUENCE</scope>
    <source>
        <strain evidence="1">17-VB00146</strain>
    </source>
</reference>
<evidence type="ECO:0000313" key="2">
    <source>
        <dbReference type="Proteomes" id="UP000726777"/>
    </source>
</evidence>